<dbReference type="Pfam" id="PF08905">
    <property type="entry name" value="DUF1850"/>
    <property type="match status" value="1"/>
</dbReference>
<evidence type="ECO:0000313" key="1">
    <source>
        <dbReference type="EMBL" id="GLR65149.1"/>
    </source>
</evidence>
<dbReference type="Proteomes" id="UP001156682">
    <property type="component" value="Unassembled WGS sequence"/>
</dbReference>
<protein>
    <submittedName>
        <fullName evidence="1">Uncharacterized protein</fullName>
    </submittedName>
</protein>
<proteinExistence type="predicted"/>
<keyword evidence="2" id="KW-1185">Reference proteome</keyword>
<sequence>MVWNHSVAGFAVEDCFIVKAGQWILDSSHQPDFAAGLGHTLGRGKMLSDGQGGYHIQNMAVKISGNQMLLRVGSLAVNHRFDYRKKTISLSELAAGQRVTLKILRN</sequence>
<organism evidence="1 2">
    <name type="scientific">Marinospirillum insulare</name>
    <dbReference type="NCBI Taxonomy" id="217169"/>
    <lineage>
        <taxon>Bacteria</taxon>
        <taxon>Pseudomonadati</taxon>
        <taxon>Pseudomonadota</taxon>
        <taxon>Gammaproteobacteria</taxon>
        <taxon>Oceanospirillales</taxon>
        <taxon>Oceanospirillaceae</taxon>
        <taxon>Marinospirillum</taxon>
    </lineage>
</organism>
<name>A0ABQ5ZYT4_9GAMM</name>
<dbReference type="InterPro" id="IPR015001">
    <property type="entry name" value="DUF1850"/>
</dbReference>
<evidence type="ECO:0000313" key="2">
    <source>
        <dbReference type="Proteomes" id="UP001156682"/>
    </source>
</evidence>
<reference evidence="2" key="1">
    <citation type="journal article" date="2019" name="Int. J. Syst. Evol. Microbiol.">
        <title>The Global Catalogue of Microorganisms (GCM) 10K type strain sequencing project: providing services to taxonomists for standard genome sequencing and annotation.</title>
        <authorList>
            <consortium name="The Broad Institute Genomics Platform"/>
            <consortium name="The Broad Institute Genome Sequencing Center for Infectious Disease"/>
            <person name="Wu L."/>
            <person name="Ma J."/>
        </authorList>
    </citation>
    <scope>NUCLEOTIDE SEQUENCE [LARGE SCALE GENOMIC DNA]</scope>
    <source>
        <strain evidence="2">NBRC 100033</strain>
    </source>
</reference>
<gene>
    <name evidence="1" type="ORF">GCM10007878_25880</name>
</gene>
<comment type="caution">
    <text evidence="1">The sequence shown here is derived from an EMBL/GenBank/DDBJ whole genome shotgun (WGS) entry which is preliminary data.</text>
</comment>
<accession>A0ABQ5ZYT4</accession>
<dbReference type="EMBL" id="BSOR01000077">
    <property type="protein sequence ID" value="GLR65149.1"/>
    <property type="molecule type" value="Genomic_DNA"/>
</dbReference>